<feature type="compositionally biased region" description="Basic and acidic residues" evidence="1">
    <location>
        <begin position="503"/>
        <end position="520"/>
    </location>
</feature>
<feature type="region of interest" description="Disordered" evidence="1">
    <location>
        <begin position="1173"/>
        <end position="1258"/>
    </location>
</feature>
<feature type="region of interest" description="Disordered" evidence="1">
    <location>
        <begin position="54"/>
        <end position="134"/>
    </location>
</feature>
<feature type="compositionally biased region" description="Polar residues" evidence="1">
    <location>
        <begin position="230"/>
        <end position="239"/>
    </location>
</feature>
<feature type="region of interest" description="Disordered" evidence="1">
    <location>
        <begin position="1"/>
        <end position="37"/>
    </location>
</feature>
<dbReference type="STRING" id="420778.A0A1S8BEU9"/>
<gene>
    <name evidence="2" type="ORF">BK809_0002264</name>
</gene>
<feature type="region of interest" description="Disordered" evidence="1">
    <location>
        <begin position="1284"/>
        <end position="1349"/>
    </location>
</feature>
<dbReference type="EMBL" id="MSZU01000081">
    <property type="protein sequence ID" value="OMP86052.1"/>
    <property type="molecule type" value="Genomic_DNA"/>
</dbReference>
<feature type="compositionally biased region" description="Basic and acidic residues" evidence="1">
    <location>
        <begin position="1179"/>
        <end position="1197"/>
    </location>
</feature>
<feature type="region of interest" description="Disordered" evidence="1">
    <location>
        <begin position="312"/>
        <end position="354"/>
    </location>
</feature>
<feature type="compositionally biased region" description="Polar residues" evidence="1">
    <location>
        <begin position="96"/>
        <end position="107"/>
    </location>
</feature>
<feature type="region of interest" description="Disordered" evidence="1">
    <location>
        <begin position="821"/>
        <end position="851"/>
    </location>
</feature>
<dbReference type="OrthoDB" id="3922633at2759"/>
<feature type="compositionally biased region" description="Polar residues" evidence="1">
    <location>
        <begin position="1211"/>
        <end position="1224"/>
    </location>
</feature>
<feature type="compositionally biased region" description="Polar residues" evidence="1">
    <location>
        <begin position="492"/>
        <end position="502"/>
    </location>
</feature>
<feature type="region of interest" description="Disordered" evidence="1">
    <location>
        <begin position="745"/>
        <end position="782"/>
    </location>
</feature>
<protein>
    <submittedName>
        <fullName evidence="2">Uncharacterized protein</fullName>
    </submittedName>
</protein>
<feature type="region of interest" description="Disordered" evidence="1">
    <location>
        <begin position="492"/>
        <end position="646"/>
    </location>
</feature>
<feature type="compositionally biased region" description="Polar residues" evidence="1">
    <location>
        <begin position="326"/>
        <end position="339"/>
    </location>
</feature>
<feature type="compositionally biased region" description="Basic and acidic residues" evidence="1">
    <location>
        <begin position="1313"/>
        <end position="1337"/>
    </location>
</feature>
<feature type="compositionally biased region" description="Polar residues" evidence="1">
    <location>
        <begin position="1451"/>
        <end position="1478"/>
    </location>
</feature>
<feature type="compositionally biased region" description="Low complexity" evidence="1">
    <location>
        <begin position="56"/>
        <end position="67"/>
    </location>
</feature>
<feature type="region of interest" description="Disordered" evidence="1">
    <location>
        <begin position="1424"/>
        <end position="1483"/>
    </location>
</feature>
<reference evidence="2 3" key="1">
    <citation type="submission" date="2017-01" db="EMBL/GenBank/DDBJ databases">
        <title>Draft genome sequence of Diplodia seriata F98.1, a fungal species involved in grapevine trunk diseases.</title>
        <authorList>
            <person name="Robert-Siegwald G."/>
            <person name="Vallet J."/>
            <person name="Abou-Mansour E."/>
            <person name="Xu J."/>
            <person name="Rey P."/>
            <person name="Bertsch C."/>
            <person name="Rego C."/>
            <person name="Larignon P."/>
            <person name="Fontaine F."/>
            <person name="Lebrun M.-H."/>
        </authorList>
    </citation>
    <scope>NUCLEOTIDE SEQUENCE [LARGE SCALE GENOMIC DNA]</scope>
    <source>
        <strain evidence="2 3">F98.1</strain>
    </source>
</reference>
<feature type="compositionally biased region" description="Polar residues" evidence="1">
    <location>
        <begin position="586"/>
        <end position="602"/>
    </location>
</feature>
<feature type="region of interest" description="Disordered" evidence="1">
    <location>
        <begin position="173"/>
        <end position="239"/>
    </location>
</feature>
<name>A0A1S8BEU9_9PEZI</name>
<comment type="caution">
    <text evidence="2">The sequence shown here is derived from an EMBL/GenBank/DDBJ whole genome shotgun (WGS) entry which is preliminary data.</text>
</comment>
<evidence type="ECO:0000313" key="2">
    <source>
        <dbReference type="EMBL" id="OMP86052.1"/>
    </source>
</evidence>
<evidence type="ECO:0000256" key="1">
    <source>
        <dbReference type="SAM" id="MobiDB-lite"/>
    </source>
</evidence>
<feature type="compositionally biased region" description="Low complexity" evidence="1">
    <location>
        <begin position="115"/>
        <end position="128"/>
    </location>
</feature>
<feature type="compositionally biased region" description="Polar residues" evidence="1">
    <location>
        <begin position="745"/>
        <end position="779"/>
    </location>
</feature>
<sequence length="1539" mass="167752">MPLTELDPNVSGRLSRASNMSSGSRGTRRSTQPQSDMLSSGVMNMLRTSTELGDIGSLSSGVPSGSSFKKAARASQVSRPAHRRRSNYHHSSHMSIGSNQTQTTNGISSKHRSRPSTSSVPRRSITSSLNVPQFVPDTVSPTMMNLPGTSPLVPPARLSKEVRSYSLTNHYVPPQKLSAPRSFASLRHPEPVQRPRSPYRYPTRLKRPGYRSPSPAMSDVTSGPPRRYHGQSSMTRIRTSPVSPMLPHEMAAPPFPPGFHRSAQSSAYTGSPLPPHEMEQLLYYSQLNRSTSNFSQNPYMTSEMAMRRPMGLNGSTPMLRPVPRRSMTSLTNGTDSDAPSSGPPSLGPQTPRVSHSTEVMFHQAASPLTEADVLNSTGEVETEQALEYYDYSEHFESIQKDPPVAPRVKDSPGGFVNHMRSILGENGDAGQPPQMSYNPHTPSPDHLPDVAELEGSTVAFPEPEPVELPASAMPSPIPRRITREMILSVIEPSSTANESTDLTLERKVPVEMDAKVERKMSRSPSPTPSPMRSKSSSSTGSMSSAQEAPETDASVEDDTQDDTRQSVGPDTGDEESGMGSKVSIPTRFSVSIAQGSAGSPDTLSIEDATDTEPQVKLEIPSDPTHETAQSSDKSIGSPGSLLKSLSPASVSARAKSMFLTPKQSSVDIKARISAPILTTSSPGSDLLGFPKVAFDSTLLPLAASSRLSVPKEPPMVTTPVQLKAQQEELAPVFQTPAATPITFTTDDSTPGSATVQSTSTHSVPARSYSSRESANTTTHLVWPVKKTSPQSFEPNEEYPPQHPSAAVSNPIVQDLRLSSTPRYPSQLSDVKEESCEESCSDLSKRPSTRVSSNRFSTNFKVPLSRVLDEDTSSSDLDRRASASFKVPLARGSAASAQGTSLDSFFLARASSFKASNTSVFKSPKRGTLSDTRLIPSMHFSQMDLVDNLGDVFVDRSTLSLDGAPVEWKPEYPDPDVSLGPIREKYRSFFASLDETSHRPDFRPKTPETAAVELQAVDMKAEKESVKESFKGSLRTEDNPSIIVEPARSDAMSIMSKPSTLSRTRPYSPEELITEVDRLTIPSVAGLTQRLSELLPSLKRYSSSEAVDEKVKEGQDLEKIIEDPELKSDVQEIRHLGDRPGLLNNMRSSCRLRAMPGRTTMVIVDDDVYEELTNQCNGNHSDKDIRGPRVEEIKDTESSNKSFKSARERKNSSATTLDVSVSQPSLAELEAPVPAHVRESSTTGAADEQNAPKAPEEVKPWDLNMKFPWNESTTGIDITFPVKAHVRSRSTGSRPSRLREHSPASSEYSIATDGQRKKTSGERENTTPDSTETHDTFKHSRKGSRPCGSVMGSVTRKLGLTMGLDGAIRSSVSLDEFAHDPGDRYPTSGLTPPSRFNLDDVRSFFSDDSSQTRRGGTFRKRLTRLRSKIGPPGTLSRAQSAVEPRTIERAAGNSSEAESTTGITANSPTVTGGSLQTYDGATGMPKSEFRTKRFFDRIKSMWFRSGEFIKSFGTKKKMERHEAREWLQDSDVNMTQPALP</sequence>
<feature type="compositionally biased region" description="Acidic residues" evidence="1">
    <location>
        <begin position="549"/>
        <end position="560"/>
    </location>
</feature>
<feature type="compositionally biased region" description="Basic residues" evidence="1">
    <location>
        <begin position="80"/>
        <end position="92"/>
    </location>
</feature>
<proteinExistence type="predicted"/>
<feature type="compositionally biased region" description="Low complexity" evidence="1">
    <location>
        <begin position="530"/>
        <end position="544"/>
    </location>
</feature>
<evidence type="ECO:0000313" key="3">
    <source>
        <dbReference type="Proteomes" id="UP000190776"/>
    </source>
</evidence>
<organism evidence="2 3">
    <name type="scientific">Diplodia seriata</name>
    <dbReference type="NCBI Taxonomy" id="420778"/>
    <lineage>
        <taxon>Eukaryota</taxon>
        <taxon>Fungi</taxon>
        <taxon>Dikarya</taxon>
        <taxon>Ascomycota</taxon>
        <taxon>Pezizomycotina</taxon>
        <taxon>Dothideomycetes</taxon>
        <taxon>Dothideomycetes incertae sedis</taxon>
        <taxon>Botryosphaeriales</taxon>
        <taxon>Botryosphaeriaceae</taxon>
        <taxon>Diplodia</taxon>
    </lineage>
</organism>
<dbReference type="Proteomes" id="UP000190776">
    <property type="component" value="Unassembled WGS sequence"/>
</dbReference>
<feature type="compositionally biased region" description="Low complexity" evidence="1">
    <location>
        <begin position="21"/>
        <end position="31"/>
    </location>
</feature>
<feature type="compositionally biased region" description="Low complexity" evidence="1">
    <location>
        <begin position="633"/>
        <end position="646"/>
    </location>
</feature>
<accession>A0A1S8BEU9</accession>